<name>A0A023F6I3_TRIIF</name>
<evidence type="ECO:0000259" key="2">
    <source>
        <dbReference type="Pfam" id="PF00135"/>
    </source>
</evidence>
<dbReference type="PANTHER" id="PTHR11559">
    <property type="entry name" value="CARBOXYLESTERASE"/>
    <property type="match status" value="1"/>
</dbReference>
<dbReference type="Gene3D" id="3.40.50.1820">
    <property type="entry name" value="alpha/beta hydrolase"/>
    <property type="match status" value="1"/>
</dbReference>
<dbReference type="ESTHER" id="triif-a0a023f6i3">
    <property type="family name" value="Carb_B_Arthropoda"/>
</dbReference>
<feature type="domain" description="Carboxylesterase type B" evidence="2">
    <location>
        <begin position="16"/>
        <end position="454"/>
    </location>
</feature>
<sequence length="465" mass="52907">MTWLLFLLLDVSAAFILETKYGSIQGYSLRTRNNREVFLFAGIPYATPPLGILRFMDPVPPKPWNGIIDAKVSKVCMQYIHPYFTEVLMGGEDCLYLTVYTPKLNATTLYPVIIYFHGGAFLTGAGQLDHGAQYIMDHDVVLVQVEYRIGALGFLTMEDNVLSGNMGLKDQLMALKWVQNNIKTFNGDPHKVTLMGDSAGAASTHFHMISPLSKGLFRGVISESGSSLSPWALTVPGVARRIAIKTAISLKCPIENVYKMLHCLQSKEASRIVAVFQRDDFPVRYDNPLFTFLPIIDSNSSTPFLPKNPYLMKSEPVPWLTGCNTLDGFLVSGFFVATYPFINLYRIIEEAFDQLMPKFLFYGTYENTTTISNKIRNFYFGNKQITNFSLKNITNMFTDRFFFWPMIESLKLHGGPTYVYSFAYNSNLSYQFDYTDKRILNGSDHEDETIFLWNRTHRLYQSLST</sequence>
<dbReference type="AlphaFoldDB" id="A0A023F6I3"/>
<dbReference type="Pfam" id="PF00135">
    <property type="entry name" value="COesterase"/>
    <property type="match status" value="1"/>
</dbReference>
<dbReference type="InterPro" id="IPR002018">
    <property type="entry name" value="CarbesteraseB"/>
</dbReference>
<evidence type="ECO:0000256" key="1">
    <source>
        <dbReference type="ARBA" id="ARBA00023180"/>
    </source>
</evidence>
<feature type="non-terminal residue" evidence="3">
    <location>
        <position position="465"/>
    </location>
</feature>
<keyword evidence="1" id="KW-0325">Glycoprotein</keyword>
<evidence type="ECO:0000313" key="3">
    <source>
        <dbReference type="EMBL" id="JAC16844.1"/>
    </source>
</evidence>
<dbReference type="EMBL" id="GBBI01001868">
    <property type="protein sequence ID" value="JAC16844.1"/>
    <property type="molecule type" value="mRNA"/>
</dbReference>
<dbReference type="InterPro" id="IPR029058">
    <property type="entry name" value="AB_hydrolase_fold"/>
</dbReference>
<dbReference type="SUPFAM" id="SSF53474">
    <property type="entry name" value="alpha/beta-Hydrolases"/>
    <property type="match status" value="1"/>
</dbReference>
<protein>
    <submittedName>
        <fullName evidence="3">Putative esterase and lipase</fullName>
    </submittedName>
</protein>
<dbReference type="InterPro" id="IPR050309">
    <property type="entry name" value="Type-B_Carboxylest/Lipase"/>
</dbReference>
<accession>A0A023F6I3</accession>
<proteinExistence type="evidence at transcript level"/>
<reference evidence="3" key="1">
    <citation type="journal article" date="2014" name="PLoS Negl. Trop. Dis.">
        <title>An updated insight into the Sialotranscriptome of Triatoma infestans: developmental stage and geographic variations.</title>
        <authorList>
            <person name="Schwarz A."/>
            <person name="Medrano-Mercado N."/>
            <person name="Schaub G.A."/>
            <person name="Struchiner C.J."/>
            <person name="Bargues M.D."/>
            <person name="Levy M.Z."/>
            <person name="Ribeiro J.M."/>
        </authorList>
    </citation>
    <scope>NUCLEOTIDE SEQUENCE</scope>
    <source>
        <strain evidence="3">Chile</strain>
        <tissue evidence="3">Salivary glands</tissue>
    </source>
</reference>
<organism evidence="3">
    <name type="scientific">Triatoma infestans</name>
    <name type="common">Assassin bug</name>
    <dbReference type="NCBI Taxonomy" id="30076"/>
    <lineage>
        <taxon>Eukaryota</taxon>
        <taxon>Metazoa</taxon>
        <taxon>Ecdysozoa</taxon>
        <taxon>Arthropoda</taxon>
        <taxon>Hexapoda</taxon>
        <taxon>Insecta</taxon>
        <taxon>Pterygota</taxon>
        <taxon>Neoptera</taxon>
        <taxon>Paraneoptera</taxon>
        <taxon>Hemiptera</taxon>
        <taxon>Heteroptera</taxon>
        <taxon>Panheteroptera</taxon>
        <taxon>Cimicomorpha</taxon>
        <taxon>Reduviidae</taxon>
        <taxon>Triatominae</taxon>
        <taxon>Triatoma</taxon>
    </lineage>
</organism>